<reference evidence="1 2" key="1">
    <citation type="journal article" date="2019" name="Commun. Biol.">
        <title>The bagworm genome reveals a unique fibroin gene that provides high tensile strength.</title>
        <authorList>
            <person name="Kono N."/>
            <person name="Nakamura H."/>
            <person name="Ohtoshi R."/>
            <person name="Tomita M."/>
            <person name="Numata K."/>
            <person name="Arakawa K."/>
        </authorList>
    </citation>
    <scope>NUCLEOTIDE SEQUENCE [LARGE SCALE GENOMIC DNA]</scope>
</reference>
<comment type="caution">
    <text evidence="1">The sequence shown here is derived from an EMBL/GenBank/DDBJ whole genome shotgun (WGS) entry which is preliminary data.</text>
</comment>
<dbReference type="EMBL" id="BGZK01005496">
    <property type="protein sequence ID" value="GBP14301.1"/>
    <property type="molecule type" value="Genomic_DNA"/>
</dbReference>
<name>A0A4C1TLW3_EUMVA</name>
<sequence>MDLLYVIPQSPIGFVGMRINNFVRLPPSPLTRAGLPPHMQAPPPNMMNMPPGMMSTIIQLVRLTHGVIQHHHLAFKATDNVP</sequence>
<dbReference type="AlphaFoldDB" id="A0A4C1TLW3"/>
<proteinExistence type="predicted"/>
<gene>
    <name evidence="1" type="ORF">EVAR_73325_1</name>
</gene>
<keyword evidence="2" id="KW-1185">Reference proteome</keyword>
<evidence type="ECO:0000313" key="1">
    <source>
        <dbReference type="EMBL" id="GBP14301.1"/>
    </source>
</evidence>
<protein>
    <submittedName>
        <fullName evidence="1">Uncharacterized protein</fullName>
    </submittedName>
</protein>
<dbReference type="Proteomes" id="UP000299102">
    <property type="component" value="Unassembled WGS sequence"/>
</dbReference>
<evidence type="ECO:0000313" key="2">
    <source>
        <dbReference type="Proteomes" id="UP000299102"/>
    </source>
</evidence>
<accession>A0A4C1TLW3</accession>
<organism evidence="1 2">
    <name type="scientific">Eumeta variegata</name>
    <name type="common">Bagworm moth</name>
    <name type="synonym">Eumeta japonica</name>
    <dbReference type="NCBI Taxonomy" id="151549"/>
    <lineage>
        <taxon>Eukaryota</taxon>
        <taxon>Metazoa</taxon>
        <taxon>Ecdysozoa</taxon>
        <taxon>Arthropoda</taxon>
        <taxon>Hexapoda</taxon>
        <taxon>Insecta</taxon>
        <taxon>Pterygota</taxon>
        <taxon>Neoptera</taxon>
        <taxon>Endopterygota</taxon>
        <taxon>Lepidoptera</taxon>
        <taxon>Glossata</taxon>
        <taxon>Ditrysia</taxon>
        <taxon>Tineoidea</taxon>
        <taxon>Psychidae</taxon>
        <taxon>Oiketicinae</taxon>
        <taxon>Eumeta</taxon>
    </lineage>
</organism>